<reference evidence="10" key="2">
    <citation type="submission" date="2023-01" db="EMBL/GenBank/DDBJ databases">
        <authorList>
            <person name="Sun Q."/>
            <person name="Evtushenko L."/>
        </authorList>
    </citation>
    <scope>NUCLEOTIDE SEQUENCE</scope>
    <source>
        <strain evidence="10">VKM Ac-2007</strain>
    </source>
</reference>
<feature type="domain" description="Major facilitator superfamily (MFS) profile" evidence="9">
    <location>
        <begin position="20"/>
        <end position="507"/>
    </location>
</feature>
<feature type="transmembrane region" description="Helical" evidence="8">
    <location>
        <begin position="232"/>
        <end position="252"/>
    </location>
</feature>
<evidence type="ECO:0000259" key="9">
    <source>
        <dbReference type="PROSITE" id="PS50850"/>
    </source>
</evidence>
<name>A0A9W6MBM6_9ACTN</name>
<evidence type="ECO:0000256" key="4">
    <source>
        <dbReference type="ARBA" id="ARBA00022692"/>
    </source>
</evidence>
<keyword evidence="6 8" id="KW-0472">Membrane</keyword>
<feature type="transmembrane region" description="Helical" evidence="8">
    <location>
        <begin position="273"/>
        <end position="298"/>
    </location>
</feature>
<feature type="transmembrane region" description="Helical" evidence="8">
    <location>
        <begin position="144"/>
        <end position="164"/>
    </location>
</feature>
<comment type="caution">
    <text evidence="10">The sequence shown here is derived from an EMBL/GenBank/DDBJ whole genome shotgun (WGS) entry which is preliminary data.</text>
</comment>
<dbReference type="PROSITE" id="PS50850">
    <property type="entry name" value="MFS"/>
    <property type="match status" value="1"/>
</dbReference>
<dbReference type="GO" id="GO:0005886">
    <property type="term" value="C:plasma membrane"/>
    <property type="evidence" value="ECO:0007669"/>
    <property type="project" value="UniProtKB-SubCell"/>
</dbReference>
<evidence type="ECO:0000313" key="11">
    <source>
        <dbReference type="Proteomes" id="UP001143474"/>
    </source>
</evidence>
<dbReference type="PANTHER" id="PTHR42718:SF47">
    <property type="entry name" value="METHYL VIOLOGEN RESISTANCE PROTEIN SMVA"/>
    <property type="match status" value="1"/>
</dbReference>
<evidence type="ECO:0000256" key="6">
    <source>
        <dbReference type="ARBA" id="ARBA00023136"/>
    </source>
</evidence>
<feature type="transmembrane region" description="Helical" evidence="8">
    <location>
        <begin position="483"/>
        <end position="503"/>
    </location>
</feature>
<dbReference type="PANTHER" id="PTHR42718">
    <property type="entry name" value="MAJOR FACILITATOR SUPERFAMILY MULTIDRUG TRANSPORTER MFSC"/>
    <property type="match status" value="1"/>
</dbReference>
<comment type="subcellular location">
    <subcellularLocation>
        <location evidence="1">Cell membrane</location>
        <topology evidence="1">Multi-pass membrane protein</topology>
    </subcellularLocation>
</comment>
<reference evidence="10" key="1">
    <citation type="journal article" date="2014" name="Int. J. Syst. Evol. Microbiol.">
        <title>Complete genome sequence of Corynebacterium casei LMG S-19264T (=DSM 44701T), isolated from a smear-ripened cheese.</title>
        <authorList>
            <consortium name="US DOE Joint Genome Institute (JGI-PGF)"/>
            <person name="Walter F."/>
            <person name="Albersmeier A."/>
            <person name="Kalinowski J."/>
            <person name="Ruckert C."/>
        </authorList>
    </citation>
    <scope>NUCLEOTIDE SEQUENCE</scope>
    <source>
        <strain evidence="10">VKM Ac-2007</strain>
    </source>
</reference>
<organism evidence="10 11">
    <name type="scientific">Streptosporangium carneum</name>
    <dbReference type="NCBI Taxonomy" id="47481"/>
    <lineage>
        <taxon>Bacteria</taxon>
        <taxon>Bacillati</taxon>
        <taxon>Actinomycetota</taxon>
        <taxon>Actinomycetes</taxon>
        <taxon>Streptosporangiales</taxon>
        <taxon>Streptosporangiaceae</taxon>
        <taxon>Streptosporangium</taxon>
    </lineage>
</organism>
<dbReference type="Proteomes" id="UP001143474">
    <property type="component" value="Unassembled WGS sequence"/>
</dbReference>
<sequence>MMMSENTMTAVRATRREWAGLAVLALPTLLITFDLFVLLLALPYLSADLKVNSTEQLWILDIYGFMVGGFLITMGNLGDRIGRRKLLMFGATAFGVASVISAYSTSPEMLIAARALLGIAGATLAPSTLSLISNMFRDPKQMGVAIGIWAGCFSLGAILGPIVGGVMLEHFWWGSVFLLGVPVMVLLLVLGPVLLPEYRAPEPGRLDLTSVAMSLAAILPFIYGVKELAREGWAPVPIAGLVVGLVFGVLFVRRQRALADPLLDLSLFGNRDFSTMLLSLLAYGMIAATTLLFITQYFESVSGLSPLQAALGLLPGMAIAVVSTMVSPILARWIRPAYLISGGLVGVVASMVWFTQIDPDSGPTSLVIGFAVIGLCDGPLLTLGTNLVVGSAPPEKAGSASSMAQISNEFGAALGVATVGTIGTFVYRTQIADSIPEGIPAEAAKTAGESIAGAGAVAGELPAQTASTLLTAAREAFTTGLNVVAVVGVALVSIAIVLIMTLLRHLPPMNEADQGAEEDGQATDEESLEPQTVEDLPQR</sequence>
<feature type="transmembrane region" description="Helical" evidence="8">
    <location>
        <begin position="337"/>
        <end position="354"/>
    </location>
</feature>
<dbReference type="AlphaFoldDB" id="A0A9W6MBM6"/>
<dbReference type="GO" id="GO:0022857">
    <property type="term" value="F:transmembrane transporter activity"/>
    <property type="evidence" value="ECO:0007669"/>
    <property type="project" value="InterPro"/>
</dbReference>
<proteinExistence type="predicted"/>
<evidence type="ECO:0000256" key="8">
    <source>
        <dbReference type="SAM" id="Phobius"/>
    </source>
</evidence>
<feature type="transmembrane region" description="Helical" evidence="8">
    <location>
        <begin position="111"/>
        <end position="132"/>
    </location>
</feature>
<feature type="transmembrane region" description="Helical" evidence="8">
    <location>
        <begin position="206"/>
        <end position="226"/>
    </location>
</feature>
<gene>
    <name evidence="10" type="primary">smvA_1</name>
    <name evidence="10" type="ORF">GCM10017600_16960</name>
</gene>
<keyword evidence="3" id="KW-1003">Cell membrane</keyword>
<evidence type="ECO:0000256" key="1">
    <source>
        <dbReference type="ARBA" id="ARBA00004651"/>
    </source>
</evidence>
<keyword evidence="2" id="KW-0813">Transport</keyword>
<feature type="transmembrane region" description="Helical" evidence="8">
    <location>
        <begin position="86"/>
        <end position="105"/>
    </location>
</feature>
<feature type="compositionally biased region" description="Acidic residues" evidence="7">
    <location>
        <begin position="514"/>
        <end position="528"/>
    </location>
</feature>
<feature type="transmembrane region" description="Helical" evidence="8">
    <location>
        <begin position="366"/>
        <end position="389"/>
    </location>
</feature>
<evidence type="ECO:0000256" key="2">
    <source>
        <dbReference type="ARBA" id="ARBA00022448"/>
    </source>
</evidence>
<dbReference type="InterPro" id="IPR036259">
    <property type="entry name" value="MFS_trans_sf"/>
</dbReference>
<dbReference type="Gene3D" id="1.20.1250.20">
    <property type="entry name" value="MFS general substrate transporter like domains"/>
    <property type="match status" value="1"/>
</dbReference>
<evidence type="ECO:0000256" key="5">
    <source>
        <dbReference type="ARBA" id="ARBA00022989"/>
    </source>
</evidence>
<keyword evidence="11" id="KW-1185">Reference proteome</keyword>
<feature type="transmembrane region" description="Helical" evidence="8">
    <location>
        <begin position="21"/>
        <end position="45"/>
    </location>
</feature>
<feature type="transmembrane region" description="Helical" evidence="8">
    <location>
        <begin position="310"/>
        <end position="330"/>
    </location>
</feature>
<dbReference type="SUPFAM" id="SSF103473">
    <property type="entry name" value="MFS general substrate transporter"/>
    <property type="match status" value="1"/>
</dbReference>
<protein>
    <submittedName>
        <fullName evidence="10">MFS transporter</fullName>
    </submittedName>
</protein>
<dbReference type="InterPro" id="IPR011701">
    <property type="entry name" value="MFS"/>
</dbReference>
<evidence type="ECO:0000256" key="7">
    <source>
        <dbReference type="SAM" id="MobiDB-lite"/>
    </source>
</evidence>
<evidence type="ECO:0000313" key="10">
    <source>
        <dbReference type="EMBL" id="GLK08291.1"/>
    </source>
</evidence>
<feature type="region of interest" description="Disordered" evidence="7">
    <location>
        <begin position="510"/>
        <end position="539"/>
    </location>
</feature>
<dbReference type="Pfam" id="PF07690">
    <property type="entry name" value="MFS_1"/>
    <property type="match status" value="1"/>
</dbReference>
<feature type="transmembrane region" description="Helical" evidence="8">
    <location>
        <begin position="57"/>
        <end position="74"/>
    </location>
</feature>
<accession>A0A9W6MBM6</accession>
<dbReference type="EMBL" id="BSEV01000002">
    <property type="protein sequence ID" value="GLK08291.1"/>
    <property type="molecule type" value="Genomic_DNA"/>
</dbReference>
<dbReference type="CDD" id="cd17321">
    <property type="entry name" value="MFS_MMR_MDR_like"/>
    <property type="match status" value="1"/>
</dbReference>
<feature type="transmembrane region" description="Helical" evidence="8">
    <location>
        <begin position="170"/>
        <end position="194"/>
    </location>
</feature>
<keyword evidence="4 8" id="KW-0812">Transmembrane</keyword>
<keyword evidence="5 8" id="KW-1133">Transmembrane helix</keyword>
<evidence type="ECO:0000256" key="3">
    <source>
        <dbReference type="ARBA" id="ARBA00022475"/>
    </source>
</evidence>
<dbReference type="InterPro" id="IPR020846">
    <property type="entry name" value="MFS_dom"/>
</dbReference>